<dbReference type="AlphaFoldDB" id="A0A833J974"/>
<organism evidence="2 3">
    <name type="scientific">Methylorubrum populi</name>
    <dbReference type="NCBI Taxonomy" id="223967"/>
    <lineage>
        <taxon>Bacteria</taxon>
        <taxon>Pseudomonadati</taxon>
        <taxon>Pseudomonadota</taxon>
        <taxon>Alphaproteobacteria</taxon>
        <taxon>Hyphomicrobiales</taxon>
        <taxon>Methylobacteriaceae</taxon>
        <taxon>Methylorubrum</taxon>
    </lineage>
</organism>
<gene>
    <name evidence="2" type="ORF">F8B43_1353</name>
</gene>
<dbReference type="EMBL" id="WEKV01000008">
    <property type="protein sequence ID" value="KAB7785952.1"/>
    <property type="molecule type" value="Genomic_DNA"/>
</dbReference>
<proteinExistence type="predicted"/>
<evidence type="ECO:0000313" key="2">
    <source>
        <dbReference type="EMBL" id="KAB7785952.1"/>
    </source>
</evidence>
<comment type="caution">
    <text evidence="2">The sequence shown here is derived from an EMBL/GenBank/DDBJ whole genome shotgun (WGS) entry which is preliminary data.</text>
</comment>
<evidence type="ECO:0000256" key="1">
    <source>
        <dbReference type="SAM" id="MobiDB-lite"/>
    </source>
</evidence>
<sequence>MPKILPKIAPARHGSPPRAMRPETFFPRRPSARRGDRPSRPIEACQTARDLQLSI</sequence>
<accession>A0A833J974</accession>
<evidence type="ECO:0000313" key="3">
    <source>
        <dbReference type="Proteomes" id="UP000469949"/>
    </source>
</evidence>
<dbReference type="Proteomes" id="UP000469949">
    <property type="component" value="Unassembled WGS sequence"/>
</dbReference>
<reference evidence="2 3" key="1">
    <citation type="submission" date="2019-10" db="EMBL/GenBank/DDBJ databases">
        <title>Draft Genome Sequence of the Caffeine Degrading Methylotroph Methylorubrum populi PINKEL.</title>
        <authorList>
            <person name="Dawson S.C."/>
            <person name="Zhang X."/>
            <person name="Wright M.E."/>
            <person name="Sharma G."/>
            <person name="Langner J.T."/>
            <person name="Ditty J.L."/>
            <person name="Subuyuj G.A."/>
        </authorList>
    </citation>
    <scope>NUCLEOTIDE SEQUENCE [LARGE SCALE GENOMIC DNA]</scope>
    <source>
        <strain evidence="2 3">Pinkel</strain>
    </source>
</reference>
<feature type="region of interest" description="Disordered" evidence="1">
    <location>
        <begin position="1"/>
        <end position="55"/>
    </location>
</feature>
<name>A0A833J974_9HYPH</name>
<protein>
    <submittedName>
        <fullName evidence="2">Uncharacterized protein</fullName>
    </submittedName>
</protein>